<feature type="signal peptide" evidence="1">
    <location>
        <begin position="1"/>
        <end position="25"/>
    </location>
</feature>
<dbReference type="Proteomes" id="UP000054560">
    <property type="component" value="Unassembled WGS sequence"/>
</dbReference>
<dbReference type="AlphaFoldDB" id="A0A0L0FZT0"/>
<organism evidence="3 4">
    <name type="scientific">Sphaeroforma arctica JP610</name>
    <dbReference type="NCBI Taxonomy" id="667725"/>
    <lineage>
        <taxon>Eukaryota</taxon>
        <taxon>Ichthyosporea</taxon>
        <taxon>Ichthyophonida</taxon>
        <taxon>Sphaeroforma</taxon>
    </lineage>
</organism>
<sequence length="275" mass="31009">MLVHFQVCVKYLILSVLLLEYTCTGNKLILEAQKPTSGSEGELIRGDDSGINTYLEQDVITMEPRPVFVLIGDSITQYSANPYILGFGDLLGFEYTRRVDVINRGLSGYTTEKMLRTNAFDHIMNEVSYFESPALITLFLGTNDAIVPPDPVSVPLKKYVRNMKTMVKTIKNIYKDTSILLICPPPVDDSKFPNRNNHVTGLYADACMTLAAMLKVPSVELYTHMQALPDWKSCFVDGLHFSKRGHQEVFKVIKQKIDTAFPMLQVANIPMQYPQ</sequence>
<dbReference type="GeneID" id="25905878"/>
<evidence type="ECO:0000259" key="2">
    <source>
        <dbReference type="Pfam" id="PF13472"/>
    </source>
</evidence>
<dbReference type="EMBL" id="KQ241936">
    <property type="protein sequence ID" value="KNC82335.1"/>
    <property type="molecule type" value="Genomic_DNA"/>
</dbReference>
<dbReference type="InterPro" id="IPR013830">
    <property type="entry name" value="SGNH_hydro"/>
</dbReference>
<protein>
    <recommendedName>
        <fullName evidence="2">SGNH hydrolase-type esterase domain-containing protein</fullName>
    </recommendedName>
</protein>
<gene>
    <name evidence="3" type="ORF">SARC_05374</name>
</gene>
<dbReference type="RefSeq" id="XP_014156237.1">
    <property type="nucleotide sequence ID" value="XM_014300762.1"/>
</dbReference>
<evidence type="ECO:0000313" key="3">
    <source>
        <dbReference type="EMBL" id="KNC82335.1"/>
    </source>
</evidence>
<keyword evidence="1" id="KW-0732">Signal</keyword>
<feature type="domain" description="SGNH hydrolase-type esterase" evidence="2">
    <location>
        <begin position="70"/>
        <end position="247"/>
    </location>
</feature>
<dbReference type="PANTHER" id="PTHR14209">
    <property type="entry name" value="ISOAMYL ACETATE-HYDROLYZING ESTERASE 1"/>
    <property type="match status" value="1"/>
</dbReference>
<dbReference type="eggNOG" id="KOG3035">
    <property type="taxonomic scope" value="Eukaryota"/>
</dbReference>
<dbReference type="SUPFAM" id="SSF52266">
    <property type="entry name" value="SGNH hydrolase"/>
    <property type="match status" value="1"/>
</dbReference>
<dbReference type="Gene3D" id="3.40.50.1110">
    <property type="entry name" value="SGNH hydrolase"/>
    <property type="match status" value="1"/>
</dbReference>
<reference evidence="3 4" key="1">
    <citation type="submission" date="2011-02" db="EMBL/GenBank/DDBJ databases">
        <title>The Genome Sequence of Sphaeroforma arctica JP610.</title>
        <authorList>
            <consortium name="The Broad Institute Genome Sequencing Platform"/>
            <person name="Russ C."/>
            <person name="Cuomo C."/>
            <person name="Young S.K."/>
            <person name="Zeng Q."/>
            <person name="Gargeya S."/>
            <person name="Alvarado L."/>
            <person name="Berlin A."/>
            <person name="Chapman S.B."/>
            <person name="Chen Z."/>
            <person name="Freedman E."/>
            <person name="Gellesch M."/>
            <person name="Goldberg J."/>
            <person name="Griggs A."/>
            <person name="Gujja S."/>
            <person name="Heilman E."/>
            <person name="Heiman D."/>
            <person name="Howarth C."/>
            <person name="Mehta T."/>
            <person name="Neiman D."/>
            <person name="Pearson M."/>
            <person name="Roberts A."/>
            <person name="Saif S."/>
            <person name="Shea T."/>
            <person name="Shenoy N."/>
            <person name="Sisk P."/>
            <person name="Stolte C."/>
            <person name="Sykes S."/>
            <person name="White J."/>
            <person name="Yandava C."/>
            <person name="Burger G."/>
            <person name="Gray M.W."/>
            <person name="Holland P.W.H."/>
            <person name="King N."/>
            <person name="Lang F.B.F."/>
            <person name="Roger A.J."/>
            <person name="Ruiz-Trillo I."/>
            <person name="Haas B."/>
            <person name="Nusbaum C."/>
            <person name="Birren B."/>
        </authorList>
    </citation>
    <scope>NUCLEOTIDE SEQUENCE [LARGE SCALE GENOMIC DNA]</scope>
    <source>
        <strain evidence="3 4">JP610</strain>
    </source>
</reference>
<keyword evidence="4" id="KW-1185">Reference proteome</keyword>
<dbReference type="InterPro" id="IPR036514">
    <property type="entry name" value="SGNH_hydro_sf"/>
</dbReference>
<dbReference type="PANTHER" id="PTHR14209:SF19">
    <property type="entry name" value="ISOAMYL ACETATE-HYDROLYZING ESTERASE 1 HOMOLOG"/>
    <property type="match status" value="1"/>
</dbReference>
<accession>A0A0L0FZT0</accession>
<feature type="chain" id="PRO_5005539008" description="SGNH hydrolase-type esterase domain-containing protein" evidence="1">
    <location>
        <begin position="26"/>
        <end position="275"/>
    </location>
</feature>
<evidence type="ECO:0000313" key="4">
    <source>
        <dbReference type="Proteomes" id="UP000054560"/>
    </source>
</evidence>
<dbReference type="OrthoDB" id="671439at2759"/>
<dbReference type="CDD" id="cd01838">
    <property type="entry name" value="Isoamyl_acetate_hydrolase_like"/>
    <property type="match status" value="1"/>
</dbReference>
<name>A0A0L0FZT0_9EUKA</name>
<evidence type="ECO:0000256" key="1">
    <source>
        <dbReference type="SAM" id="SignalP"/>
    </source>
</evidence>
<proteinExistence type="predicted"/>
<dbReference type="Pfam" id="PF13472">
    <property type="entry name" value="Lipase_GDSL_2"/>
    <property type="match status" value="1"/>
</dbReference>
<dbReference type="STRING" id="667725.A0A0L0FZT0"/>
<dbReference type="InterPro" id="IPR045136">
    <property type="entry name" value="Iah1-like"/>
</dbReference>